<keyword evidence="7" id="KW-0256">Endoplasmic reticulum</keyword>
<feature type="domain" description="ANKLE2 third alpha/beta" evidence="13">
    <location>
        <begin position="327"/>
        <end position="428"/>
    </location>
</feature>
<dbReference type="GO" id="GO:0044218">
    <property type="term" value="C:other organism cell membrane"/>
    <property type="evidence" value="ECO:0007669"/>
    <property type="project" value="UniProtKB-KW"/>
</dbReference>
<dbReference type="GO" id="GO:0044231">
    <property type="term" value="C:host cell presynaptic membrane"/>
    <property type="evidence" value="ECO:0007669"/>
    <property type="project" value="UniProtKB-KW"/>
</dbReference>
<dbReference type="GO" id="GO:0005783">
    <property type="term" value="C:endoplasmic reticulum"/>
    <property type="evidence" value="ECO:0007669"/>
    <property type="project" value="UniProtKB-SubCell"/>
</dbReference>
<feature type="region of interest" description="Disordered" evidence="12">
    <location>
        <begin position="129"/>
        <end position="150"/>
    </location>
</feature>
<sequence>MPLYYMFPLFERFVNSVTGIILRSASLPHCDVAPRSDDSLTEDEEFIDAADVGPCDKPVVETRKTQKQQHLFAVALPASQESPCRDASSLVLFQDFHDVLEFCKQNKAASPRWKQVADAKEAENFSSHLADAAGSDPNDNSEQMRDNRESIGWRMPASQDTVKLRKSIESGSVEDVRAIIASNPRYLIGSGDTPTVLQEGCRYNACHIAAKADRADMLTLVLDTLRSKSFFKKMYPDDTEATTESRMAFLIDLYLNMPDKTRKSETPLHFACKFGALACVQVLLDQPECDPSVTNGEGLRAQNIICERVSGQPVLTRKIRALFEECFFIPILRDENGDCLARVGTPVISKQLHVMLSPQRVSTPRSGKRLTAVVGPLTSIAASEVMADLARIRLRRWDVETRRRDAEKGLECIVRKVARQRGAPWSEYWDFIGRFVDLASSEGLAAFEGYLKGRFVASADVTFVVNQQPTKTDYHVWTALEAIRDGIDRRKLPFVGQWTANMKAFSKADMESWKTPVKCLPTTLERGAGDDVGCLVNLMSRFNANEH</sequence>
<keyword evidence="4" id="KW-0268">Exocytosis</keyword>
<comment type="caution">
    <text evidence="14">The sequence shown here is derived from an EMBL/GenBank/DDBJ whole genome shotgun (WGS) entry which is preliminary data.</text>
</comment>
<keyword evidence="15" id="KW-1185">Reference proteome</keyword>
<dbReference type="Pfam" id="PF24567">
    <property type="entry name" value="ANKLE2_3rd"/>
    <property type="match status" value="1"/>
</dbReference>
<dbReference type="InterPro" id="IPR036770">
    <property type="entry name" value="Ankyrin_rpt-contain_sf"/>
</dbReference>
<dbReference type="Gene3D" id="1.25.40.20">
    <property type="entry name" value="Ankyrin repeat-containing domain"/>
    <property type="match status" value="1"/>
</dbReference>
<evidence type="ECO:0000256" key="12">
    <source>
        <dbReference type="SAM" id="MobiDB-lite"/>
    </source>
</evidence>
<organism evidence="14 15">
    <name type="scientific">Tropilaelaps mercedesae</name>
    <dbReference type="NCBI Taxonomy" id="418985"/>
    <lineage>
        <taxon>Eukaryota</taxon>
        <taxon>Metazoa</taxon>
        <taxon>Ecdysozoa</taxon>
        <taxon>Arthropoda</taxon>
        <taxon>Chelicerata</taxon>
        <taxon>Arachnida</taxon>
        <taxon>Acari</taxon>
        <taxon>Parasitiformes</taxon>
        <taxon>Mesostigmata</taxon>
        <taxon>Gamasina</taxon>
        <taxon>Dermanyssoidea</taxon>
        <taxon>Laelapidae</taxon>
        <taxon>Tropilaelaps</taxon>
    </lineage>
</organism>
<gene>
    <name evidence="14" type="ORF">BIW11_00852</name>
</gene>
<dbReference type="GO" id="GO:0031468">
    <property type="term" value="P:nuclear membrane reassembly"/>
    <property type="evidence" value="ECO:0007669"/>
    <property type="project" value="UniProtKB-ARBA"/>
</dbReference>
<dbReference type="PANTHER" id="PTHR12349">
    <property type="entry name" value="ANKYRIN REPEAT AND LEM DOMAIN-CONTAINING PROTEIN 2"/>
    <property type="match status" value="1"/>
</dbReference>
<evidence type="ECO:0000259" key="13">
    <source>
        <dbReference type="Pfam" id="PF24567"/>
    </source>
</evidence>
<keyword evidence="10" id="KW-0472">Membrane</keyword>
<keyword evidence="10" id="KW-1053">Target membrane</keyword>
<evidence type="ECO:0000256" key="5">
    <source>
        <dbReference type="ARBA" id="ARBA00022537"/>
    </source>
</evidence>
<dbReference type="InterPro" id="IPR002110">
    <property type="entry name" value="Ankyrin_rpt"/>
</dbReference>
<dbReference type="InterPro" id="IPR056237">
    <property type="entry name" value="ANKLE2_3rd"/>
</dbReference>
<dbReference type="PANTHER" id="PTHR12349:SF4">
    <property type="entry name" value="ANKYRIN REPEAT AND LEM DOMAIN-CONTAINING PROTEIN 2"/>
    <property type="match status" value="1"/>
</dbReference>
<dbReference type="FunFam" id="1.25.40.20:FF:000072">
    <property type="entry name" value="Ankyrin repeat and LEM domain containing 2"/>
    <property type="match status" value="1"/>
</dbReference>
<keyword evidence="5" id="KW-1052">Target cell membrane</keyword>
<dbReference type="Proteomes" id="UP000192247">
    <property type="component" value="Unassembled WGS sequence"/>
</dbReference>
<dbReference type="OrthoDB" id="7446186at2759"/>
<dbReference type="Pfam" id="PF13857">
    <property type="entry name" value="Ank_5"/>
    <property type="match status" value="1"/>
</dbReference>
<reference evidence="14 15" key="1">
    <citation type="journal article" date="2017" name="Gigascience">
        <title>Draft genome of the honey bee ectoparasitic mite, Tropilaelaps mercedesae, is shaped by the parasitic life history.</title>
        <authorList>
            <person name="Dong X."/>
            <person name="Armstrong S.D."/>
            <person name="Xia D."/>
            <person name="Makepeace B.L."/>
            <person name="Darby A.C."/>
            <person name="Kadowaki T."/>
        </authorList>
    </citation>
    <scope>NUCLEOTIDE SEQUENCE [LARGE SCALE GENOMIC DNA]</scope>
    <source>
        <strain evidence="14">Wuxi-XJTLU</strain>
    </source>
</reference>
<evidence type="ECO:0000256" key="6">
    <source>
        <dbReference type="ARBA" id="ARBA00022618"/>
    </source>
</evidence>
<evidence type="ECO:0000256" key="3">
    <source>
        <dbReference type="ARBA" id="ARBA00007597"/>
    </source>
</evidence>
<evidence type="ECO:0000256" key="1">
    <source>
        <dbReference type="ARBA" id="ARBA00004175"/>
    </source>
</evidence>
<evidence type="ECO:0000313" key="14">
    <source>
        <dbReference type="EMBL" id="OQR75024.1"/>
    </source>
</evidence>
<dbReference type="InParanoid" id="A0A1V9XNF1"/>
<keyword evidence="9" id="KW-0040">ANK repeat</keyword>
<keyword evidence="11" id="KW-0131">Cell cycle</keyword>
<keyword evidence="8" id="KW-0638">Presynaptic neurotoxin</keyword>
<keyword evidence="8" id="KW-0528">Neurotoxin</keyword>
<dbReference type="GO" id="GO:0051721">
    <property type="term" value="F:protein phosphatase 2A binding"/>
    <property type="evidence" value="ECO:0007669"/>
    <property type="project" value="TreeGrafter"/>
</dbReference>
<evidence type="ECO:0000313" key="15">
    <source>
        <dbReference type="Proteomes" id="UP000192247"/>
    </source>
</evidence>
<evidence type="ECO:0000256" key="9">
    <source>
        <dbReference type="ARBA" id="ARBA00023043"/>
    </source>
</evidence>
<comment type="subcellular location">
    <subcellularLocation>
        <location evidence="2">Endoplasmic reticulum</location>
    </subcellularLocation>
    <subcellularLocation>
        <location evidence="1">Target cell membrane</location>
    </subcellularLocation>
</comment>
<dbReference type="GO" id="GO:0007399">
    <property type="term" value="P:nervous system development"/>
    <property type="evidence" value="ECO:0007669"/>
    <property type="project" value="UniProtKB-ARBA"/>
</dbReference>
<evidence type="ECO:0000256" key="11">
    <source>
        <dbReference type="ARBA" id="ARBA00023306"/>
    </source>
</evidence>
<dbReference type="GO" id="GO:0051301">
    <property type="term" value="P:cell division"/>
    <property type="evidence" value="ECO:0007669"/>
    <property type="project" value="UniProtKB-KW"/>
</dbReference>
<dbReference type="AlphaFoldDB" id="A0A1V9XNF1"/>
<dbReference type="EMBL" id="MNPL01006995">
    <property type="protein sequence ID" value="OQR75024.1"/>
    <property type="molecule type" value="Genomic_DNA"/>
</dbReference>
<dbReference type="STRING" id="418985.A0A1V9XNF1"/>
<evidence type="ECO:0000256" key="2">
    <source>
        <dbReference type="ARBA" id="ARBA00004240"/>
    </source>
</evidence>
<proteinExistence type="inferred from homology"/>
<dbReference type="SMART" id="SM00248">
    <property type="entry name" value="ANK"/>
    <property type="match status" value="2"/>
</dbReference>
<name>A0A1V9XNF1_9ACAR</name>
<dbReference type="GO" id="GO:0006887">
    <property type="term" value="P:exocytosis"/>
    <property type="evidence" value="ECO:0007669"/>
    <property type="project" value="UniProtKB-KW"/>
</dbReference>
<evidence type="ECO:0000256" key="8">
    <source>
        <dbReference type="ARBA" id="ARBA00023028"/>
    </source>
</evidence>
<comment type="similarity">
    <text evidence="3">Belongs to the ANKLE2 family.</text>
</comment>
<evidence type="ECO:0000256" key="4">
    <source>
        <dbReference type="ARBA" id="ARBA00022483"/>
    </source>
</evidence>
<evidence type="ECO:0000256" key="7">
    <source>
        <dbReference type="ARBA" id="ARBA00022824"/>
    </source>
</evidence>
<protein>
    <submittedName>
        <fullName evidence="14">Ankyrin repeat and LEM domain-containing protein 2-like</fullName>
    </submittedName>
</protein>
<evidence type="ECO:0000256" key="10">
    <source>
        <dbReference type="ARBA" id="ARBA00023298"/>
    </source>
</evidence>
<keyword evidence="8" id="KW-0800">Toxin</keyword>
<dbReference type="SUPFAM" id="SSF48403">
    <property type="entry name" value="Ankyrin repeat"/>
    <property type="match status" value="1"/>
</dbReference>
<accession>A0A1V9XNF1</accession>
<keyword evidence="6" id="KW-0132">Cell division</keyword>